<dbReference type="AlphaFoldDB" id="A0A067S967"/>
<protein>
    <submittedName>
        <fullName evidence="2">Uncharacterized protein</fullName>
    </submittedName>
</protein>
<feature type="compositionally biased region" description="Polar residues" evidence="1">
    <location>
        <begin position="10"/>
        <end position="23"/>
    </location>
</feature>
<feature type="region of interest" description="Disordered" evidence="1">
    <location>
        <begin position="1"/>
        <end position="23"/>
    </location>
</feature>
<evidence type="ECO:0000313" key="3">
    <source>
        <dbReference type="Proteomes" id="UP000027222"/>
    </source>
</evidence>
<dbReference type="Proteomes" id="UP000027222">
    <property type="component" value="Unassembled WGS sequence"/>
</dbReference>
<dbReference type="EMBL" id="KL142415">
    <property type="protein sequence ID" value="KDR67420.1"/>
    <property type="molecule type" value="Genomic_DNA"/>
</dbReference>
<keyword evidence="3" id="KW-1185">Reference proteome</keyword>
<dbReference type="HOGENOM" id="CLU_1758936_0_0_1"/>
<reference evidence="3" key="1">
    <citation type="journal article" date="2014" name="Proc. Natl. Acad. Sci. U.S.A.">
        <title>Extensive sampling of basidiomycete genomes demonstrates inadequacy of the white-rot/brown-rot paradigm for wood decay fungi.</title>
        <authorList>
            <person name="Riley R."/>
            <person name="Salamov A.A."/>
            <person name="Brown D.W."/>
            <person name="Nagy L.G."/>
            <person name="Floudas D."/>
            <person name="Held B.W."/>
            <person name="Levasseur A."/>
            <person name="Lombard V."/>
            <person name="Morin E."/>
            <person name="Otillar R."/>
            <person name="Lindquist E.A."/>
            <person name="Sun H."/>
            <person name="LaButti K.M."/>
            <person name="Schmutz J."/>
            <person name="Jabbour D."/>
            <person name="Luo H."/>
            <person name="Baker S.E."/>
            <person name="Pisabarro A.G."/>
            <person name="Walton J.D."/>
            <person name="Blanchette R.A."/>
            <person name="Henrissat B."/>
            <person name="Martin F."/>
            <person name="Cullen D."/>
            <person name="Hibbett D.S."/>
            <person name="Grigoriev I.V."/>
        </authorList>
    </citation>
    <scope>NUCLEOTIDE SEQUENCE [LARGE SCALE GENOMIC DNA]</scope>
    <source>
        <strain evidence="3">CBS 339.88</strain>
    </source>
</reference>
<sequence>MPSPERKGTQNRNRNAKPSPTAFQFPTKAWVKTIYGSGALLRKFRAAKREPKYNMVLGHRRAVHTVRLQTPDELEEEKIGSIRRKGATKLKKRIGKMENLRLEAEKSKRLMSKYDKEKSHVCEDKKGVALKWGKNEWRKTRVLNEEGQ</sequence>
<evidence type="ECO:0000313" key="2">
    <source>
        <dbReference type="EMBL" id="KDR67420.1"/>
    </source>
</evidence>
<proteinExistence type="predicted"/>
<organism evidence="2 3">
    <name type="scientific">Galerina marginata (strain CBS 339.88)</name>
    <dbReference type="NCBI Taxonomy" id="685588"/>
    <lineage>
        <taxon>Eukaryota</taxon>
        <taxon>Fungi</taxon>
        <taxon>Dikarya</taxon>
        <taxon>Basidiomycota</taxon>
        <taxon>Agaricomycotina</taxon>
        <taxon>Agaricomycetes</taxon>
        <taxon>Agaricomycetidae</taxon>
        <taxon>Agaricales</taxon>
        <taxon>Agaricineae</taxon>
        <taxon>Strophariaceae</taxon>
        <taxon>Galerina</taxon>
    </lineage>
</organism>
<gene>
    <name evidence="2" type="ORF">GALMADRAFT_216497</name>
</gene>
<accession>A0A067S967</accession>
<evidence type="ECO:0000256" key="1">
    <source>
        <dbReference type="SAM" id="MobiDB-lite"/>
    </source>
</evidence>
<name>A0A067S967_GALM3</name>